<protein>
    <recommendedName>
        <fullName evidence="3">DUF4432 family protein</fullName>
    </recommendedName>
</protein>
<reference evidence="1 2" key="1">
    <citation type="submission" date="2019-11" db="EMBL/GenBank/DDBJ databases">
        <title>Type strains purchased from KCTC, JCM and DSMZ.</title>
        <authorList>
            <person name="Lu H."/>
        </authorList>
    </citation>
    <scope>NUCLEOTIDE SEQUENCE [LARGE SCALE GENOMIC DNA]</scope>
    <source>
        <strain evidence="1 2">KCTC 22382</strain>
    </source>
</reference>
<dbReference type="RefSeq" id="WP_155461423.1">
    <property type="nucleotide sequence ID" value="NZ_WNKY01000001.1"/>
</dbReference>
<name>A0A6L6PAS6_9BURK</name>
<dbReference type="AlphaFoldDB" id="A0A6L6PAS6"/>
<comment type="caution">
    <text evidence="1">The sequence shown here is derived from an EMBL/GenBank/DDBJ whole genome shotgun (WGS) entry which is preliminary data.</text>
</comment>
<evidence type="ECO:0008006" key="3">
    <source>
        <dbReference type="Google" id="ProtNLM"/>
    </source>
</evidence>
<dbReference type="Gene3D" id="2.70.98.10">
    <property type="match status" value="1"/>
</dbReference>
<organism evidence="1 2">
    <name type="scientific">Duganella radicis</name>
    <dbReference type="NCBI Taxonomy" id="551988"/>
    <lineage>
        <taxon>Bacteria</taxon>
        <taxon>Pseudomonadati</taxon>
        <taxon>Pseudomonadota</taxon>
        <taxon>Betaproteobacteria</taxon>
        <taxon>Burkholderiales</taxon>
        <taxon>Oxalobacteraceae</taxon>
        <taxon>Telluria group</taxon>
        <taxon>Duganella</taxon>
    </lineage>
</organism>
<evidence type="ECO:0000313" key="1">
    <source>
        <dbReference type="EMBL" id="MTV36062.1"/>
    </source>
</evidence>
<proteinExistence type="predicted"/>
<dbReference type="EMBL" id="WNKY01000001">
    <property type="protein sequence ID" value="MTV36062.1"/>
    <property type="molecule type" value="Genomic_DNA"/>
</dbReference>
<dbReference type="GO" id="GO:0030246">
    <property type="term" value="F:carbohydrate binding"/>
    <property type="evidence" value="ECO:0007669"/>
    <property type="project" value="InterPro"/>
</dbReference>
<dbReference type="Proteomes" id="UP000475582">
    <property type="component" value="Unassembled WGS sequence"/>
</dbReference>
<sequence>MSSPKTSATGRQLAPQMWRLEWAYGSAEVQALGAMLGPLHFRLDAERDLQVMHVAPWAGTTSSLSLPGVLRRMRGEWPCVPFGRTDLPADLPPDWIALSPEDSWSHGYSANHRWHCEHASSERVCMAIDYPEDSPIARIERHLQAVPDAPALDMELVIRPRRSLRLPAGLHPTFRLPHPSGRVRLELGEHAGIFSYPSGSAGAISRLLPDTRSERLDALAGLHGPLDLSHLPLREDGEELLQVRALQAGRHAAPFSLNYLDYDAHVGMWWDTRQFPDLMLWLSNRGRPEFPWQGRHVALGAEPVNSVFDLSRVAHPPKDHPLADRLGITLQAGQPWRTRYRIAAWSGALPARLAPSFTDWSPT</sequence>
<dbReference type="OrthoDB" id="8901487at2"/>
<accession>A0A6L6PAS6</accession>
<evidence type="ECO:0000313" key="2">
    <source>
        <dbReference type="Proteomes" id="UP000475582"/>
    </source>
</evidence>
<keyword evidence="2" id="KW-1185">Reference proteome</keyword>
<dbReference type="InterPro" id="IPR014718">
    <property type="entry name" value="GH-type_carb-bd"/>
</dbReference>
<gene>
    <name evidence="1" type="ORF">GM676_00495</name>
</gene>